<dbReference type="EMBL" id="PQIB02000007">
    <property type="protein sequence ID" value="RLN08484.1"/>
    <property type="molecule type" value="Genomic_DNA"/>
</dbReference>
<dbReference type="GO" id="GO:0005634">
    <property type="term" value="C:nucleus"/>
    <property type="evidence" value="ECO:0007669"/>
    <property type="project" value="UniProtKB-SubCell"/>
</dbReference>
<feature type="compositionally biased region" description="Polar residues" evidence="7">
    <location>
        <begin position="187"/>
        <end position="209"/>
    </location>
</feature>
<dbReference type="GO" id="GO:0008270">
    <property type="term" value="F:zinc ion binding"/>
    <property type="evidence" value="ECO:0007669"/>
    <property type="project" value="UniProtKB-UniRule"/>
</dbReference>
<proteinExistence type="inferred from homology"/>
<evidence type="ECO:0000256" key="3">
    <source>
        <dbReference type="ARBA" id="ARBA00022771"/>
    </source>
</evidence>
<name>A0A3L6RT58_PANMI</name>
<evidence type="ECO:0000313" key="10">
    <source>
        <dbReference type="Proteomes" id="UP000275267"/>
    </source>
</evidence>
<keyword evidence="3 5" id="KW-0863">Zinc-finger</keyword>
<dbReference type="Proteomes" id="UP000275267">
    <property type="component" value="Unassembled WGS sequence"/>
</dbReference>
<comment type="similarity">
    <text evidence="1 6">Belongs to the FHY3/FAR1 family.</text>
</comment>
<comment type="subcellular location">
    <subcellularLocation>
        <location evidence="6">Nucleus</location>
    </subcellularLocation>
</comment>
<evidence type="ECO:0000256" key="5">
    <source>
        <dbReference type="PROSITE-ProRule" id="PRU00325"/>
    </source>
</evidence>
<evidence type="ECO:0000256" key="6">
    <source>
        <dbReference type="RuleBase" id="RU367018"/>
    </source>
</evidence>
<dbReference type="GO" id="GO:0006355">
    <property type="term" value="P:regulation of DNA-templated transcription"/>
    <property type="evidence" value="ECO:0007669"/>
    <property type="project" value="UniProtKB-UniRule"/>
</dbReference>
<feature type="compositionally biased region" description="Basic and acidic residues" evidence="7">
    <location>
        <begin position="235"/>
        <end position="250"/>
    </location>
</feature>
<dbReference type="AlphaFoldDB" id="A0A3L6RT58"/>
<dbReference type="OrthoDB" id="667197at2759"/>
<dbReference type="SMART" id="SM00575">
    <property type="entry name" value="ZnF_PMZ"/>
    <property type="match status" value="1"/>
</dbReference>
<organism evidence="9 10">
    <name type="scientific">Panicum miliaceum</name>
    <name type="common">Proso millet</name>
    <name type="synonym">Broomcorn millet</name>
    <dbReference type="NCBI Taxonomy" id="4540"/>
    <lineage>
        <taxon>Eukaryota</taxon>
        <taxon>Viridiplantae</taxon>
        <taxon>Streptophyta</taxon>
        <taxon>Embryophyta</taxon>
        <taxon>Tracheophyta</taxon>
        <taxon>Spermatophyta</taxon>
        <taxon>Magnoliopsida</taxon>
        <taxon>Liliopsida</taxon>
        <taxon>Poales</taxon>
        <taxon>Poaceae</taxon>
        <taxon>PACMAD clade</taxon>
        <taxon>Panicoideae</taxon>
        <taxon>Panicodae</taxon>
        <taxon>Paniceae</taxon>
        <taxon>Panicinae</taxon>
        <taxon>Panicum</taxon>
        <taxon>Panicum sect. Panicum</taxon>
    </lineage>
</organism>
<accession>A0A3L6RT58</accession>
<evidence type="ECO:0000256" key="7">
    <source>
        <dbReference type="SAM" id="MobiDB-lite"/>
    </source>
</evidence>
<reference evidence="10" key="1">
    <citation type="journal article" date="2019" name="Nat. Commun.">
        <title>The genome of broomcorn millet.</title>
        <authorList>
            <person name="Zou C."/>
            <person name="Miki D."/>
            <person name="Li D."/>
            <person name="Tang Q."/>
            <person name="Xiao L."/>
            <person name="Rajput S."/>
            <person name="Deng P."/>
            <person name="Jia W."/>
            <person name="Huang R."/>
            <person name="Zhang M."/>
            <person name="Sun Y."/>
            <person name="Hu J."/>
            <person name="Fu X."/>
            <person name="Schnable P.S."/>
            <person name="Li F."/>
            <person name="Zhang H."/>
            <person name="Feng B."/>
            <person name="Zhu X."/>
            <person name="Liu R."/>
            <person name="Schnable J.C."/>
            <person name="Zhu J.-K."/>
            <person name="Zhang H."/>
        </authorList>
    </citation>
    <scope>NUCLEOTIDE SEQUENCE [LARGE SCALE GENOMIC DNA]</scope>
</reference>
<dbReference type="InterPro" id="IPR007527">
    <property type="entry name" value="Znf_SWIM"/>
</dbReference>
<evidence type="ECO:0000256" key="1">
    <source>
        <dbReference type="ARBA" id="ARBA00005889"/>
    </source>
</evidence>
<comment type="function">
    <text evidence="6">Putative transcription activator involved in regulating light control of development.</text>
</comment>
<evidence type="ECO:0000256" key="2">
    <source>
        <dbReference type="ARBA" id="ARBA00022723"/>
    </source>
</evidence>
<dbReference type="PANTHER" id="PTHR31669">
    <property type="entry name" value="PROTEIN FAR1-RELATED SEQUENCE 10-RELATED"/>
    <property type="match status" value="1"/>
</dbReference>
<feature type="region of interest" description="Disordered" evidence="7">
    <location>
        <begin position="184"/>
        <end position="278"/>
    </location>
</feature>
<dbReference type="STRING" id="4540.A0A3L6RT58"/>
<keyword evidence="2 6" id="KW-0479">Metal-binding</keyword>
<dbReference type="InterPro" id="IPR031052">
    <property type="entry name" value="FHY3/FAR1"/>
</dbReference>
<feature type="compositionally biased region" description="Basic and acidic residues" evidence="7">
    <location>
        <begin position="211"/>
        <end position="220"/>
    </location>
</feature>
<sequence length="278" mass="32546">MGLLTANYGYNIERQASELYNRNIFKKFQYQLQLTERLKYKETEKGKCYEVWAKTNQIYKPHRIRTYIVLADVTEGREQFSCICGKFNKDGILCSHILKIIVEEDINVIPEKYFIDRWRKKGVKMKLPLPELVPKTHEMLRFNILSRKSTILNSKGSKSEEVMQYLSEEYEKIDKNLELMLSETRTEANSTQSASRAQENAVESSSSTLRELPHLNDPTRVKQKGRPALPTRLKPRIEEIKQKIAREEKMKAKKSNQISPKGKAKKKMRKGSEENIER</sequence>
<evidence type="ECO:0000256" key="4">
    <source>
        <dbReference type="ARBA" id="ARBA00022833"/>
    </source>
</evidence>
<dbReference type="PROSITE" id="PS50966">
    <property type="entry name" value="ZF_SWIM"/>
    <property type="match status" value="1"/>
</dbReference>
<gene>
    <name evidence="9" type="ORF">C2845_PM11G16180</name>
</gene>
<evidence type="ECO:0000259" key="8">
    <source>
        <dbReference type="PROSITE" id="PS50966"/>
    </source>
</evidence>
<feature type="domain" description="SWIM-type" evidence="8">
    <location>
        <begin position="67"/>
        <end position="105"/>
    </location>
</feature>
<dbReference type="PANTHER" id="PTHR31669:SF308">
    <property type="entry name" value="SWIM-TYPE DOMAIN-CONTAINING PROTEIN"/>
    <property type="match status" value="1"/>
</dbReference>
<dbReference type="InterPro" id="IPR006564">
    <property type="entry name" value="Znf_PMZ"/>
</dbReference>
<keyword evidence="10" id="KW-1185">Reference proteome</keyword>
<keyword evidence="6" id="KW-0539">Nucleus</keyword>
<keyword evidence="4 6" id="KW-0862">Zinc</keyword>
<protein>
    <recommendedName>
        <fullName evidence="6">Protein FAR1-RELATED SEQUENCE</fullName>
    </recommendedName>
</protein>
<evidence type="ECO:0000313" key="9">
    <source>
        <dbReference type="EMBL" id="RLN08484.1"/>
    </source>
</evidence>
<comment type="caution">
    <text evidence="9">The sequence shown here is derived from an EMBL/GenBank/DDBJ whole genome shotgun (WGS) entry which is preliminary data.</text>
</comment>